<name>A0A0B7GY09_TREPH</name>
<dbReference type="Proteomes" id="UP000042527">
    <property type="component" value="Unassembled WGS sequence"/>
</dbReference>
<sequence length="54" mass="6182">MYSKHNKKHGIVTFFKILQQRARHGATVSKLTIGMLNPQAVIVMASLHHHFMLN</sequence>
<accession>A0A0B7GY09</accession>
<reference evidence="2" key="1">
    <citation type="submission" date="2015-01" db="EMBL/GenBank/DDBJ databases">
        <authorList>
            <person name="Manzoor Shahid"/>
            <person name="Zubair Saima"/>
        </authorList>
    </citation>
    <scope>NUCLEOTIDE SEQUENCE [LARGE SCALE GENOMIC DNA]</scope>
    <source>
        <strain evidence="2">V1</strain>
    </source>
</reference>
<dbReference type="AlphaFoldDB" id="A0A0B7GY09"/>
<protein>
    <submittedName>
        <fullName evidence="1">Uncharacterized protein</fullName>
    </submittedName>
</protein>
<organism evidence="1 2">
    <name type="scientific">Treponema phagedenis</name>
    <dbReference type="NCBI Taxonomy" id="162"/>
    <lineage>
        <taxon>Bacteria</taxon>
        <taxon>Pseudomonadati</taxon>
        <taxon>Spirochaetota</taxon>
        <taxon>Spirochaetia</taxon>
        <taxon>Spirochaetales</taxon>
        <taxon>Treponemataceae</taxon>
        <taxon>Treponema</taxon>
    </lineage>
</organism>
<evidence type="ECO:0000313" key="2">
    <source>
        <dbReference type="Proteomes" id="UP000042527"/>
    </source>
</evidence>
<dbReference type="EMBL" id="CDNC01000014">
    <property type="protein sequence ID" value="CEM61865.1"/>
    <property type="molecule type" value="Genomic_DNA"/>
</dbReference>
<proteinExistence type="predicted"/>
<gene>
    <name evidence="1" type="ORF">TPHV1_210098</name>
</gene>
<keyword evidence="2" id="KW-1185">Reference proteome</keyword>
<evidence type="ECO:0000313" key="1">
    <source>
        <dbReference type="EMBL" id="CEM61865.1"/>
    </source>
</evidence>